<dbReference type="InterPro" id="IPR008984">
    <property type="entry name" value="SMAD_FHA_dom_sf"/>
</dbReference>
<dbReference type="Gene3D" id="2.60.200.20">
    <property type="match status" value="1"/>
</dbReference>
<gene>
    <name evidence="3" type="ORF">ES319_A09G125000v1</name>
</gene>
<dbReference type="CDD" id="cd22691">
    <property type="entry name" value="FHA_PS1-like"/>
    <property type="match status" value="1"/>
</dbReference>
<dbReference type="Gene3D" id="3.40.50.1010">
    <property type="entry name" value="5'-nuclease"/>
    <property type="match status" value="1"/>
</dbReference>
<proteinExistence type="predicted"/>
<dbReference type="AlphaFoldDB" id="A0A5J5UEE0"/>
<accession>A0A5J5UEE0</accession>
<dbReference type="SUPFAM" id="SSF49879">
    <property type="entry name" value="SMAD/FHA domain"/>
    <property type="match status" value="1"/>
</dbReference>
<dbReference type="Pfam" id="PF00498">
    <property type="entry name" value="FHA"/>
    <property type="match status" value="1"/>
</dbReference>
<evidence type="ECO:0000256" key="1">
    <source>
        <dbReference type="SAM" id="MobiDB-lite"/>
    </source>
</evidence>
<protein>
    <recommendedName>
        <fullName evidence="2">FHA domain-containing protein</fullName>
    </recommendedName>
</protein>
<dbReference type="EMBL" id="CM018210">
    <property type="protein sequence ID" value="KAB2065932.1"/>
    <property type="molecule type" value="Genomic_DNA"/>
</dbReference>
<dbReference type="PROSITE" id="PS50006">
    <property type="entry name" value="FHA_DOMAIN"/>
    <property type="match status" value="1"/>
</dbReference>
<organism evidence="3 4">
    <name type="scientific">Gossypium barbadense</name>
    <name type="common">Sea Island cotton</name>
    <name type="synonym">Hibiscus barbadensis</name>
    <dbReference type="NCBI Taxonomy" id="3634"/>
    <lineage>
        <taxon>Eukaryota</taxon>
        <taxon>Viridiplantae</taxon>
        <taxon>Streptophyta</taxon>
        <taxon>Embryophyta</taxon>
        <taxon>Tracheophyta</taxon>
        <taxon>Spermatophyta</taxon>
        <taxon>Magnoliopsida</taxon>
        <taxon>eudicotyledons</taxon>
        <taxon>Gunneridae</taxon>
        <taxon>Pentapetalae</taxon>
        <taxon>rosids</taxon>
        <taxon>malvids</taxon>
        <taxon>Malvales</taxon>
        <taxon>Malvaceae</taxon>
        <taxon>Malvoideae</taxon>
        <taxon>Gossypium</taxon>
    </lineage>
</organism>
<dbReference type="PANTHER" id="PTHR22593:SF8">
    <property type="entry name" value="FHA DOMAIN-CONTAINING PROTEIN PS1"/>
    <property type="match status" value="1"/>
</dbReference>
<dbReference type="Proteomes" id="UP000327439">
    <property type="component" value="Chromosome A09"/>
</dbReference>
<dbReference type="SMART" id="SM00240">
    <property type="entry name" value="FHA"/>
    <property type="match status" value="1"/>
</dbReference>
<name>A0A5J5UEE0_GOSBA</name>
<evidence type="ECO:0000313" key="3">
    <source>
        <dbReference type="EMBL" id="KAB2065932.1"/>
    </source>
</evidence>
<keyword evidence="4" id="KW-1185">Reference proteome</keyword>
<dbReference type="OrthoDB" id="444265at2759"/>
<evidence type="ECO:0000259" key="2">
    <source>
        <dbReference type="PROSITE" id="PS50006"/>
    </source>
</evidence>
<dbReference type="CDD" id="cd09880">
    <property type="entry name" value="PIN_Smg5-6-like"/>
    <property type="match status" value="1"/>
</dbReference>
<feature type="region of interest" description="Disordered" evidence="1">
    <location>
        <begin position="216"/>
        <end position="253"/>
    </location>
</feature>
<feature type="region of interest" description="Disordered" evidence="1">
    <location>
        <begin position="145"/>
        <end position="188"/>
    </location>
</feature>
<evidence type="ECO:0000313" key="4">
    <source>
        <dbReference type="Proteomes" id="UP000327439"/>
    </source>
</evidence>
<feature type="domain" description="FHA" evidence="2">
    <location>
        <begin position="46"/>
        <end position="97"/>
    </location>
</feature>
<feature type="region of interest" description="Disordered" evidence="1">
    <location>
        <begin position="499"/>
        <end position="519"/>
    </location>
</feature>
<dbReference type="InterPro" id="IPR002716">
    <property type="entry name" value="PIN_dom"/>
</dbReference>
<feature type="compositionally biased region" description="Basic and acidic residues" evidence="1">
    <location>
        <begin position="161"/>
        <end position="177"/>
    </location>
</feature>
<dbReference type="Pfam" id="PF13638">
    <property type="entry name" value="PIN_4"/>
    <property type="match status" value="1"/>
</dbReference>
<dbReference type="GO" id="GO:0031965">
    <property type="term" value="C:nuclear membrane"/>
    <property type="evidence" value="ECO:0007669"/>
    <property type="project" value="TreeGrafter"/>
</dbReference>
<sequence>MGEEKEMKIPVFTVVKNGAILKNIFVINKSRYMEDGEESETPEEVLIVGRHPDCNIMLTHPSISRFHLQIHSRPTSLKLSVLDLSSVHGTWVSGKKIDPGLAVELNEGDTIKLGGSTRVYKLHWIPMSRAYDMENPYVSAMDVPMEEEKEEAVNTLSPKSEGGEEKDSLPVENKEEETSQSSVPGEEEELLSMDCILEGLAFLFGDGSSGVLVKKEIPSAPPMPENMNSSIYDDDDDDDDDDDVEKTRGEISELSGELSLDVESQYQKLGENSKTIFPEAITKAISVSEGENSERYSDTENMHPSVVKEVENRRSIQESQLHLIEPTLDEEDILLINVMDCDEESQIPKPLSALKPTEERSLNGKFEEPEDYESENKSFCSASLLKEVVNSPLPTAPALLSSEYENLDSSPLRLETKSNLQSIWSRRGKPASVLQIQTGRSAGKAGAENKPNPKSLFVSSDEKEIFTPDKENFTPNTLSMKALKRKGKLEEDMMIASDTESQTPKLIKEQKSTRKASRNQQDIMIKGIAERAPFQSLMVDSAGKSTASNSKKIEKRIACPSLNKSAGEPRRTWSLIADTTSLLDKESRKTLKLLQGLKGTRLIIPRMVIRELDYLKRRGSLFRRTTEASSVLEWIEECMVKTKWWIHVQSTMEAGGPIAPTPPATPHSHFSEGSMGNSFGPFSAGGSLMKIATPTAEDHILDYALLCRKMKSDDGQLVVLSNDVTLKIKAIAEGLMCETVQEFRESVVNPFSERFMWADSSPRGHTWSVMDDVVLRDKYNRCPLKKPSKGGDIKGLKLILLHNSHYSHLNSFR</sequence>
<dbReference type="InterPro" id="IPR000253">
    <property type="entry name" value="FHA_dom"/>
</dbReference>
<dbReference type="PANTHER" id="PTHR22593">
    <property type="entry name" value="TRANSMEMBRANE PROTEIN 18"/>
    <property type="match status" value="1"/>
</dbReference>
<reference evidence="4" key="1">
    <citation type="journal article" date="2020" name="Nat. Genet.">
        <title>Genomic diversifications of five Gossypium allopolyploid species and their impact on cotton improvement.</title>
        <authorList>
            <person name="Chen Z.J."/>
            <person name="Sreedasyam A."/>
            <person name="Ando A."/>
            <person name="Song Q."/>
            <person name="De Santiago L.M."/>
            <person name="Hulse-Kemp A.M."/>
            <person name="Ding M."/>
            <person name="Ye W."/>
            <person name="Kirkbride R.C."/>
            <person name="Jenkins J."/>
            <person name="Plott C."/>
            <person name="Lovell J."/>
            <person name="Lin Y.M."/>
            <person name="Vaughn R."/>
            <person name="Liu B."/>
            <person name="Simpson S."/>
            <person name="Scheffler B.E."/>
            <person name="Wen L."/>
            <person name="Saski C.A."/>
            <person name="Grover C.E."/>
            <person name="Hu G."/>
            <person name="Conover J.L."/>
            <person name="Carlson J.W."/>
            <person name="Shu S."/>
            <person name="Boston L.B."/>
            <person name="Williams M."/>
            <person name="Peterson D.G."/>
            <person name="McGee K."/>
            <person name="Jones D.C."/>
            <person name="Wendel J.F."/>
            <person name="Stelly D.M."/>
            <person name="Grimwood J."/>
            <person name="Schmutz J."/>
        </authorList>
    </citation>
    <scope>NUCLEOTIDE SEQUENCE [LARGE SCALE GENOMIC DNA]</scope>
    <source>
        <strain evidence="4">cv. 3-79</strain>
    </source>
</reference>
<feature type="compositionally biased region" description="Acidic residues" evidence="1">
    <location>
        <begin position="232"/>
        <end position="244"/>
    </location>
</feature>